<dbReference type="EMBL" id="CP147920">
    <property type="protein sequence ID" value="XAU15899.1"/>
    <property type="molecule type" value="Genomic_DNA"/>
</dbReference>
<dbReference type="Proteomes" id="UP001447842">
    <property type="component" value="Chromosome"/>
</dbReference>
<proteinExistence type="predicted"/>
<dbReference type="RefSeq" id="WP_345973269.1">
    <property type="nucleotide sequence ID" value="NZ_CP147920.1"/>
</dbReference>
<evidence type="ECO:0000256" key="1">
    <source>
        <dbReference type="SAM" id="Phobius"/>
    </source>
</evidence>
<evidence type="ECO:0000313" key="2">
    <source>
        <dbReference type="EMBL" id="XAU15899.1"/>
    </source>
</evidence>
<gene>
    <name evidence="2" type="ORF">WCY31_04145</name>
</gene>
<name>A0ABZ3HDV9_9BACT</name>
<protein>
    <submittedName>
        <fullName evidence="2">Uncharacterized protein</fullName>
    </submittedName>
</protein>
<evidence type="ECO:0000313" key="3">
    <source>
        <dbReference type="Proteomes" id="UP001447842"/>
    </source>
</evidence>
<keyword evidence="1" id="KW-0472">Membrane</keyword>
<keyword evidence="1" id="KW-0812">Transmembrane</keyword>
<reference evidence="2 3" key="1">
    <citation type="submission" date="2024-03" db="EMBL/GenBank/DDBJ databases">
        <title>Sulfurimonas sp. HSL3-1.</title>
        <authorList>
            <person name="Wang S."/>
        </authorList>
    </citation>
    <scope>NUCLEOTIDE SEQUENCE [LARGE SCALE GENOMIC DNA]</scope>
    <source>
        <strain evidence="2 3">HSL3-1</strain>
    </source>
</reference>
<sequence length="113" mass="12888">MDEKIIKIITFIDPNNALVFNPVHMIFWAFIAFPIILIHWSAHPILMSIFAFLTGVQFILFCLKLLVKDQYAAEIEEVKSSLPDFNLFHIVMFGLIASPVLFIAYGVISAMLE</sequence>
<feature type="transmembrane region" description="Helical" evidence="1">
    <location>
        <begin position="87"/>
        <end position="108"/>
    </location>
</feature>
<keyword evidence="1" id="KW-1133">Transmembrane helix</keyword>
<keyword evidence="3" id="KW-1185">Reference proteome</keyword>
<feature type="transmembrane region" description="Helical" evidence="1">
    <location>
        <begin position="45"/>
        <end position="67"/>
    </location>
</feature>
<accession>A0ABZ3HDV9</accession>
<feature type="transmembrane region" description="Helical" evidence="1">
    <location>
        <begin position="19"/>
        <end position="38"/>
    </location>
</feature>
<organism evidence="2 3">
    <name type="scientific">Sulfurimonas diazotrophicus</name>
    <dbReference type="NCBI Taxonomy" id="3131939"/>
    <lineage>
        <taxon>Bacteria</taxon>
        <taxon>Pseudomonadati</taxon>
        <taxon>Campylobacterota</taxon>
        <taxon>Epsilonproteobacteria</taxon>
        <taxon>Campylobacterales</taxon>
        <taxon>Sulfurimonadaceae</taxon>
        <taxon>Sulfurimonas</taxon>
    </lineage>
</organism>